<protein>
    <submittedName>
        <fullName evidence="1">Uncharacterized protein</fullName>
    </submittedName>
</protein>
<dbReference type="AlphaFoldDB" id="A0A1M6S197"/>
<evidence type="ECO:0000313" key="2">
    <source>
        <dbReference type="Proteomes" id="UP000183952"/>
    </source>
</evidence>
<reference evidence="1 2" key="1">
    <citation type="submission" date="2016-11" db="EMBL/GenBank/DDBJ databases">
        <authorList>
            <person name="Jaros S."/>
            <person name="Januszkiewicz K."/>
            <person name="Wedrychowicz H."/>
        </authorList>
    </citation>
    <scope>NUCLEOTIDE SEQUENCE [LARGE SCALE GENOMIC DNA]</scope>
    <source>
        <strain evidence="1 2">DSM 3090</strain>
    </source>
</reference>
<name>A0A1M6S197_9CLOT</name>
<keyword evidence="2" id="KW-1185">Reference proteome</keyword>
<dbReference type="Proteomes" id="UP000183952">
    <property type="component" value="Unassembled WGS sequence"/>
</dbReference>
<gene>
    <name evidence="1" type="ORF">SAMN02745248_02419</name>
</gene>
<dbReference type="EMBL" id="FRAD01000025">
    <property type="protein sequence ID" value="SHK38453.1"/>
    <property type="molecule type" value="Genomic_DNA"/>
</dbReference>
<evidence type="ECO:0000313" key="1">
    <source>
        <dbReference type="EMBL" id="SHK38453.1"/>
    </source>
</evidence>
<proteinExistence type="predicted"/>
<accession>A0A1M6S197</accession>
<sequence>MKDLIWFWKASKVYTKYNYMKLFFKWWRPLRKFMKLSKDDRIQFKKNSMKFL</sequence>
<dbReference type="STRING" id="1121331.SAMN02745248_02419"/>
<organism evidence="1 2">
    <name type="scientific">Hathewaya proteolytica DSM 3090</name>
    <dbReference type="NCBI Taxonomy" id="1121331"/>
    <lineage>
        <taxon>Bacteria</taxon>
        <taxon>Bacillati</taxon>
        <taxon>Bacillota</taxon>
        <taxon>Clostridia</taxon>
        <taxon>Eubacteriales</taxon>
        <taxon>Clostridiaceae</taxon>
        <taxon>Hathewaya</taxon>
    </lineage>
</organism>
<dbReference type="RefSeq" id="WP_178139267.1">
    <property type="nucleotide sequence ID" value="NZ_FRAD01000025.1"/>
</dbReference>